<name>A0A2I0H2T6_PUNGR</name>
<evidence type="ECO:0000256" key="1">
    <source>
        <dbReference type="SAM" id="MobiDB-lite"/>
    </source>
</evidence>
<feature type="region of interest" description="Disordered" evidence="1">
    <location>
        <begin position="113"/>
        <end position="133"/>
    </location>
</feature>
<feature type="region of interest" description="Disordered" evidence="1">
    <location>
        <begin position="1"/>
        <end position="21"/>
    </location>
</feature>
<reference evidence="2 3" key="1">
    <citation type="submission" date="2017-11" db="EMBL/GenBank/DDBJ databases">
        <title>De-novo sequencing of pomegranate (Punica granatum L.) genome.</title>
        <authorList>
            <person name="Akparov Z."/>
            <person name="Amiraslanov A."/>
            <person name="Hajiyeva S."/>
            <person name="Abbasov M."/>
            <person name="Kaur K."/>
            <person name="Hamwieh A."/>
            <person name="Solovyev V."/>
            <person name="Salamov A."/>
            <person name="Braich B."/>
            <person name="Kosarev P."/>
            <person name="Mahmoud A."/>
            <person name="Hajiyev E."/>
            <person name="Babayeva S."/>
            <person name="Izzatullayeva V."/>
            <person name="Mammadov A."/>
            <person name="Mammadov A."/>
            <person name="Sharifova S."/>
            <person name="Ojaghi J."/>
            <person name="Eynullazada K."/>
            <person name="Bayramov B."/>
            <person name="Abdulazimova A."/>
            <person name="Shahmuradov I."/>
        </authorList>
    </citation>
    <scope>NUCLEOTIDE SEQUENCE [LARGE SCALE GENOMIC DNA]</scope>
    <source>
        <strain evidence="3">cv. AG2017</strain>
        <tissue evidence="2">Leaf</tissue>
    </source>
</reference>
<dbReference type="AlphaFoldDB" id="A0A2I0H2T6"/>
<gene>
    <name evidence="2" type="ORF">CRG98_049785</name>
</gene>
<feature type="non-terminal residue" evidence="2">
    <location>
        <position position="1"/>
    </location>
</feature>
<organism evidence="2 3">
    <name type="scientific">Punica granatum</name>
    <name type="common">Pomegranate</name>
    <dbReference type="NCBI Taxonomy" id="22663"/>
    <lineage>
        <taxon>Eukaryota</taxon>
        <taxon>Viridiplantae</taxon>
        <taxon>Streptophyta</taxon>
        <taxon>Embryophyta</taxon>
        <taxon>Tracheophyta</taxon>
        <taxon>Spermatophyta</taxon>
        <taxon>Magnoliopsida</taxon>
        <taxon>eudicotyledons</taxon>
        <taxon>Gunneridae</taxon>
        <taxon>Pentapetalae</taxon>
        <taxon>rosids</taxon>
        <taxon>malvids</taxon>
        <taxon>Myrtales</taxon>
        <taxon>Lythraceae</taxon>
        <taxon>Punica</taxon>
    </lineage>
</organism>
<accession>A0A2I0H2T6</accession>
<keyword evidence="3" id="KW-1185">Reference proteome</keyword>
<evidence type="ECO:0000313" key="3">
    <source>
        <dbReference type="Proteomes" id="UP000233551"/>
    </source>
</evidence>
<comment type="caution">
    <text evidence="2">The sequence shown here is derived from an EMBL/GenBank/DDBJ whole genome shotgun (WGS) entry which is preliminary data.</text>
</comment>
<dbReference type="EMBL" id="PGOL01042771">
    <property type="protein sequence ID" value="PKH93978.1"/>
    <property type="molecule type" value="Genomic_DNA"/>
</dbReference>
<dbReference type="Proteomes" id="UP000233551">
    <property type="component" value="Unassembled WGS sequence"/>
</dbReference>
<sequence length="133" mass="13864">ARGADLIGGSPLRPSTPRARSLGSGHLALGVEGWRWSPKSDRGPLPLFPCFLMEKREGGLGATPPALDPSSEVTGLWPEGSRPGKRGGVPTGWGLSHSLSSRDAITVLQLSSKASPTPFTSSRSPADNLQQPS</sequence>
<protein>
    <submittedName>
        <fullName evidence="2">Uncharacterized protein</fullName>
    </submittedName>
</protein>
<proteinExistence type="predicted"/>
<feature type="region of interest" description="Disordered" evidence="1">
    <location>
        <begin position="61"/>
        <end position="96"/>
    </location>
</feature>
<evidence type="ECO:0000313" key="2">
    <source>
        <dbReference type="EMBL" id="PKH93978.1"/>
    </source>
</evidence>